<evidence type="ECO:0000259" key="1">
    <source>
        <dbReference type="Pfam" id="PF01636"/>
    </source>
</evidence>
<protein>
    <recommendedName>
        <fullName evidence="1">Aminoglycoside phosphotransferase domain-containing protein</fullName>
    </recommendedName>
</protein>
<dbReference type="AlphaFoldDB" id="A0A383E0A4"/>
<dbReference type="SUPFAM" id="SSF56112">
    <property type="entry name" value="Protein kinase-like (PK-like)"/>
    <property type="match status" value="1"/>
</dbReference>
<feature type="non-terminal residue" evidence="2">
    <location>
        <position position="233"/>
    </location>
</feature>
<feature type="non-terminal residue" evidence="2">
    <location>
        <position position="1"/>
    </location>
</feature>
<dbReference type="InterPro" id="IPR002575">
    <property type="entry name" value="Aminoglycoside_PTrfase"/>
</dbReference>
<feature type="domain" description="Aminoglycoside phosphotransferase" evidence="1">
    <location>
        <begin position="79"/>
        <end position="173"/>
    </location>
</feature>
<sequence>QISRLNLDVFIDDLEEVFAEEGFPPINKVLFNVEMKGQHHDLHCNSWSEIGQQILGPMPDAECKVLAQTFCPEQIASVTQLRGRGNSRIYRVLTNSGTAYALKSYPDLFIDPRLRLRNEVKACGLLEHLQLTPRSVAHDEELNLALFEWIDGEVPSVIEKTHINQALAFSEKLKKFYESCHNDFSEASEAGLSAVQLFSQVEERIRKLESVNNLELQNFVETSIKPLWEEIRE</sequence>
<proteinExistence type="predicted"/>
<gene>
    <name evidence="2" type="ORF">METZ01_LOCUS503080</name>
</gene>
<accession>A0A383E0A4</accession>
<name>A0A383E0A4_9ZZZZ</name>
<dbReference type="Pfam" id="PF01636">
    <property type="entry name" value="APH"/>
    <property type="match status" value="1"/>
</dbReference>
<dbReference type="InterPro" id="IPR011009">
    <property type="entry name" value="Kinase-like_dom_sf"/>
</dbReference>
<organism evidence="2">
    <name type="scientific">marine metagenome</name>
    <dbReference type="NCBI Taxonomy" id="408172"/>
    <lineage>
        <taxon>unclassified sequences</taxon>
        <taxon>metagenomes</taxon>
        <taxon>ecological metagenomes</taxon>
    </lineage>
</organism>
<reference evidence="2" key="1">
    <citation type="submission" date="2018-05" db="EMBL/GenBank/DDBJ databases">
        <authorList>
            <person name="Lanie J.A."/>
            <person name="Ng W.-L."/>
            <person name="Kazmierczak K.M."/>
            <person name="Andrzejewski T.M."/>
            <person name="Davidsen T.M."/>
            <person name="Wayne K.J."/>
            <person name="Tettelin H."/>
            <person name="Glass J.I."/>
            <person name="Rusch D."/>
            <person name="Podicherti R."/>
            <person name="Tsui H.-C.T."/>
            <person name="Winkler M.E."/>
        </authorList>
    </citation>
    <scope>NUCLEOTIDE SEQUENCE</scope>
</reference>
<evidence type="ECO:0000313" key="2">
    <source>
        <dbReference type="EMBL" id="SVE50226.1"/>
    </source>
</evidence>
<dbReference type="EMBL" id="UINC01221761">
    <property type="protein sequence ID" value="SVE50226.1"/>
    <property type="molecule type" value="Genomic_DNA"/>
</dbReference>